<dbReference type="EMBL" id="GL445481">
    <property type="protein sequence ID" value="EFN89525.1"/>
    <property type="molecule type" value="Genomic_DNA"/>
</dbReference>
<dbReference type="PANTHER" id="PTHR19303">
    <property type="entry name" value="TRANSPOSON"/>
    <property type="match status" value="1"/>
</dbReference>
<evidence type="ECO:0000313" key="6">
    <source>
        <dbReference type="EMBL" id="EFN77637.1"/>
    </source>
</evidence>
<evidence type="ECO:0000313" key="20">
    <source>
        <dbReference type="EMBL" id="EFN87003.1"/>
    </source>
</evidence>
<keyword evidence="26" id="KW-1185">Reference proteome</keyword>
<dbReference type="Pfam" id="PF03184">
    <property type="entry name" value="DDE_1"/>
    <property type="match status" value="1"/>
</dbReference>
<evidence type="ECO:0000259" key="2">
    <source>
        <dbReference type="Pfam" id="PF04236"/>
    </source>
</evidence>
<evidence type="ECO:0000313" key="10">
    <source>
        <dbReference type="EMBL" id="EFN82700.1"/>
    </source>
</evidence>
<dbReference type="OrthoDB" id="10051656at2759"/>
<dbReference type="InterPro" id="IPR004875">
    <property type="entry name" value="DDE_SF_endonuclease_dom"/>
</dbReference>
<dbReference type="InterPro" id="IPR050863">
    <property type="entry name" value="CenT-Element_Derived"/>
</dbReference>
<accession>E2B455</accession>
<dbReference type="EMBL" id="GL447002">
    <property type="protein sequence ID" value="EFN87003.1"/>
    <property type="molecule type" value="Genomic_DNA"/>
</dbReference>
<dbReference type="EMBL" id="GL447393">
    <property type="protein sequence ID" value="EFN86484.1"/>
    <property type="molecule type" value="Genomic_DNA"/>
</dbReference>
<dbReference type="EMBL" id="GL445562">
    <property type="protein sequence ID" value="EFN89397.1"/>
    <property type="molecule type" value="Genomic_DNA"/>
</dbReference>
<evidence type="ECO:0000313" key="9">
    <source>
        <dbReference type="EMBL" id="EFN81196.1"/>
    </source>
</evidence>
<dbReference type="SUPFAM" id="SSF118310">
    <property type="entry name" value="AN1-like Zinc finger"/>
    <property type="match status" value="1"/>
</dbReference>
<dbReference type="EMBL" id="GL448457">
    <property type="protein sequence ID" value="EFN84605.1"/>
    <property type="molecule type" value="Genomic_DNA"/>
</dbReference>
<evidence type="ECO:0000313" key="13">
    <source>
        <dbReference type="EMBL" id="EFN84582.1"/>
    </source>
</evidence>
<dbReference type="EMBL" id="GL447928">
    <property type="protein sequence ID" value="EFN85679.1"/>
    <property type="molecule type" value="Genomic_DNA"/>
</dbReference>
<evidence type="ECO:0000313" key="4">
    <source>
        <dbReference type="EMBL" id="EFN76503.1"/>
    </source>
</evidence>
<reference evidence="25 26" key="1">
    <citation type="journal article" date="2010" name="Science">
        <title>Genomic comparison of the ants Camponotus floridanus and Harpegnathos saltator.</title>
        <authorList>
            <person name="Bonasio R."/>
            <person name="Zhang G."/>
            <person name="Ye C."/>
            <person name="Mutti N.S."/>
            <person name="Fang X."/>
            <person name="Qin N."/>
            <person name="Donahue G."/>
            <person name="Yang P."/>
            <person name="Li Q."/>
            <person name="Li C."/>
            <person name="Zhang P."/>
            <person name="Huang Z."/>
            <person name="Berger S.L."/>
            <person name="Reinberg D."/>
            <person name="Wang J."/>
            <person name="Liebig J."/>
        </authorList>
    </citation>
    <scope>NUCLEOTIDE SEQUENCE [LARGE SCALE GENOMIC DNA]</scope>
    <source>
        <strain evidence="25 26">R22 G/1</strain>
    </source>
</reference>
<evidence type="ECO:0000313" key="26">
    <source>
        <dbReference type="Proteomes" id="UP000008237"/>
    </source>
</evidence>
<dbReference type="Pfam" id="PF04236">
    <property type="entry name" value="Transp_Tc5_C"/>
    <property type="match status" value="1"/>
</dbReference>
<dbReference type="GO" id="GO:0003677">
    <property type="term" value="F:DNA binding"/>
    <property type="evidence" value="ECO:0007669"/>
    <property type="project" value="TreeGrafter"/>
</dbReference>
<organism evidence="26">
    <name type="scientific">Harpegnathos saltator</name>
    <name type="common">Jerdon's jumping ant</name>
    <dbReference type="NCBI Taxonomy" id="610380"/>
    <lineage>
        <taxon>Eukaryota</taxon>
        <taxon>Metazoa</taxon>
        <taxon>Ecdysozoa</taxon>
        <taxon>Arthropoda</taxon>
        <taxon>Hexapoda</taxon>
        <taxon>Insecta</taxon>
        <taxon>Pterygota</taxon>
        <taxon>Neoptera</taxon>
        <taxon>Endopterygota</taxon>
        <taxon>Hymenoptera</taxon>
        <taxon>Apocrita</taxon>
        <taxon>Aculeata</taxon>
        <taxon>Formicoidea</taxon>
        <taxon>Formicidae</taxon>
        <taxon>Ponerinae</taxon>
        <taxon>Ponerini</taxon>
        <taxon>Harpegnathos</taxon>
    </lineage>
</organism>
<dbReference type="AlphaFoldDB" id="E2B455"/>
<dbReference type="EMBL" id="GL449021">
    <property type="protein sequence ID" value="EFN83460.1"/>
    <property type="molecule type" value="Genomic_DNA"/>
</dbReference>
<name>E2B455_HARSA</name>
<evidence type="ECO:0000313" key="8">
    <source>
        <dbReference type="EMBL" id="EFN79313.1"/>
    </source>
</evidence>
<dbReference type="EMBL" id="GL446175">
    <property type="protein sequence ID" value="EFN88380.1"/>
    <property type="molecule type" value="Genomic_DNA"/>
</dbReference>
<evidence type="ECO:0000313" key="3">
    <source>
        <dbReference type="EMBL" id="EFN76346.1"/>
    </source>
</evidence>
<evidence type="ECO:0000313" key="14">
    <source>
        <dbReference type="EMBL" id="EFN84605.1"/>
    </source>
</evidence>
<dbReference type="EMBL" id="GL448476">
    <property type="protein sequence ID" value="EFN84582.1"/>
    <property type="molecule type" value="Genomic_DNA"/>
</dbReference>
<dbReference type="EMBL" id="GL453089">
    <property type="protein sequence ID" value="EFN76503.1"/>
    <property type="molecule type" value="Genomic_DNA"/>
</dbReference>
<dbReference type="EMBL" id="GL450312">
    <property type="protein sequence ID" value="EFN81196.1"/>
    <property type="molecule type" value="Genomic_DNA"/>
</dbReference>
<feature type="non-terminal residue" evidence="25">
    <location>
        <position position="355"/>
    </location>
</feature>
<evidence type="ECO:0000313" key="15">
    <source>
        <dbReference type="EMBL" id="EFN85679.1"/>
    </source>
</evidence>
<evidence type="ECO:0000313" key="23">
    <source>
        <dbReference type="EMBL" id="EFN88380.1"/>
    </source>
</evidence>
<dbReference type="InterPro" id="IPR035896">
    <property type="entry name" value="AN1-like_Znf"/>
</dbReference>
<dbReference type="EMBL" id="GL447410">
    <property type="protein sequence ID" value="EFN86472.1"/>
    <property type="molecule type" value="Genomic_DNA"/>
</dbReference>
<dbReference type="OMA" id="FIRCAWC"/>
<evidence type="ECO:0000313" key="17">
    <source>
        <dbReference type="EMBL" id="EFN86472.1"/>
    </source>
</evidence>
<dbReference type="GO" id="GO:0005634">
    <property type="term" value="C:nucleus"/>
    <property type="evidence" value="ECO:0007669"/>
    <property type="project" value="TreeGrafter"/>
</dbReference>
<evidence type="ECO:0000313" key="24">
    <source>
        <dbReference type="EMBL" id="EFN89397.1"/>
    </source>
</evidence>
<protein>
    <submittedName>
        <fullName evidence="25">Uncharacterized protein</fullName>
    </submittedName>
</protein>
<gene>
    <name evidence="15" type="ORF">EAI_02987</name>
    <name evidence="18" type="ORF">EAI_03077</name>
    <name evidence="9" type="ORF">EAI_03149</name>
    <name evidence="21" type="ORF">EAI_03331</name>
    <name evidence="16" type="ORF">EAI_03404</name>
    <name evidence="4" type="ORF">EAI_04294</name>
    <name evidence="17" type="ORF">EAI_04619</name>
    <name evidence="6" type="ORF">EAI_04668</name>
    <name evidence="3" type="ORF">EAI_06448</name>
    <name evidence="22" type="ORF">EAI_06731</name>
    <name evidence="24" type="ORF">EAI_07689</name>
    <name evidence="20" type="ORF">EAI_08620</name>
    <name evidence="23" type="ORF">EAI_09684</name>
    <name evidence="13" type="ORF">EAI_09938</name>
    <name evidence="12" type="ORF">EAI_10357</name>
    <name evidence="8" type="ORF">EAI_12099</name>
    <name evidence="14" type="ORF">EAI_12755</name>
    <name evidence="7" type="ORF">EAI_13073</name>
    <name evidence="11" type="ORF">EAI_14171</name>
    <name evidence="19" type="ORF">EAI_15799</name>
    <name evidence="5" type="ORF">EAI_15971</name>
    <name evidence="25" type="ORF">EAI_17375</name>
    <name evidence="10" type="ORF">EAI_17615</name>
</gene>
<dbReference type="EMBL" id="GL453167">
    <property type="protein sequence ID" value="EFN76346.1"/>
    <property type="molecule type" value="Genomic_DNA"/>
</dbReference>
<feature type="domain" description="DDE-1" evidence="1">
    <location>
        <begin position="129"/>
        <end position="268"/>
    </location>
</feature>
<evidence type="ECO:0000313" key="16">
    <source>
        <dbReference type="EMBL" id="EFN86468.1"/>
    </source>
</evidence>
<dbReference type="EMBL" id="GL446755">
    <property type="protein sequence ID" value="EFN87294.1"/>
    <property type="molecule type" value="Genomic_DNA"/>
</dbReference>
<feature type="domain" description="Transposase Tc5 C-terminal" evidence="2">
    <location>
        <begin position="294"/>
        <end position="355"/>
    </location>
</feature>
<dbReference type="EMBL" id="GL447119">
    <property type="protein sequence ID" value="EFN86927.1"/>
    <property type="molecule type" value="Genomic_DNA"/>
</dbReference>
<evidence type="ECO:0000313" key="22">
    <source>
        <dbReference type="EMBL" id="EFN87311.1"/>
    </source>
</evidence>
<dbReference type="InterPro" id="IPR007350">
    <property type="entry name" value="Transposase_Tc5_C"/>
</dbReference>
<sequence>LIIHDINLRKWALEAKEQVDFSSFKAGNWWIWNFKKAHRITSRKITAFKTRSSHLTDLTIRQNAEEFVNTVKPHINVIGAESTYNADESGFNLEIHAGRTLANVGVKTVGATIQSLSAMTHSYTIMPIISADGHLLSPLYIVLKESTGVFGPQVEQTLFRPVNIYIAASKSGKLTTEHFKNWFQEVYLPNTGEKSILLLDSWTGHCPNQLEELVPKDKHVNILTIPKKTTAFIQPLDVFGFRIWKNFVRSFSDSVIINNYDINLHLRNNIIKLQSLTHNQLSSPRFRNLFRYSWYKSGYLSTRPEKFHNPIDYCYFKEEKRIPKCSICGKMAFIRCAWCKQYFCFEHFFEQYHYC</sequence>
<feature type="non-terminal residue" evidence="25">
    <location>
        <position position="1"/>
    </location>
</feature>
<evidence type="ECO:0000313" key="25">
    <source>
        <dbReference type="EMBL" id="EFN89525.1"/>
    </source>
</evidence>
<dbReference type="Proteomes" id="UP000008237">
    <property type="component" value="Unassembled WGS sequence"/>
</dbReference>
<dbReference type="EMBL" id="GL452276">
    <property type="protein sequence ID" value="EFN77637.1"/>
    <property type="molecule type" value="Genomic_DNA"/>
</dbReference>
<evidence type="ECO:0000313" key="7">
    <source>
        <dbReference type="EMBL" id="EFN78509.1"/>
    </source>
</evidence>
<evidence type="ECO:0000313" key="5">
    <source>
        <dbReference type="EMBL" id="EFN76519.1"/>
    </source>
</evidence>
<dbReference type="EMBL" id="GL449437">
    <property type="protein sequence ID" value="EFN82700.1"/>
    <property type="molecule type" value="Genomic_DNA"/>
</dbReference>
<proteinExistence type="predicted"/>
<dbReference type="EMBL" id="GL451426">
    <property type="protein sequence ID" value="EFN79313.1"/>
    <property type="molecule type" value="Genomic_DNA"/>
</dbReference>
<dbReference type="EMBL" id="GL447412">
    <property type="protein sequence ID" value="EFN86468.1"/>
    <property type="molecule type" value="Genomic_DNA"/>
</dbReference>
<evidence type="ECO:0000259" key="1">
    <source>
        <dbReference type="Pfam" id="PF03184"/>
    </source>
</evidence>
<evidence type="ECO:0000313" key="11">
    <source>
        <dbReference type="EMBL" id="EFN83003.1"/>
    </source>
</evidence>
<evidence type="ECO:0000313" key="21">
    <source>
        <dbReference type="EMBL" id="EFN87294.1"/>
    </source>
</evidence>
<dbReference type="EMBL" id="GL453048">
    <property type="protein sequence ID" value="EFN76519.1"/>
    <property type="molecule type" value="Genomic_DNA"/>
</dbReference>
<evidence type="ECO:0000313" key="18">
    <source>
        <dbReference type="EMBL" id="EFN86484.1"/>
    </source>
</evidence>
<dbReference type="EMBL" id="GL449323">
    <property type="protein sequence ID" value="EFN83003.1"/>
    <property type="molecule type" value="Genomic_DNA"/>
</dbReference>
<evidence type="ECO:0000313" key="19">
    <source>
        <dbReference type="EMBL" id="EFN86927.1"/>
    </source>
</evidence>
<dbReference type="EMBL" id="GL451803">
    <property type="protein sequence ID" value="EFN78509.1"/>
    <property type="molecule type" value="Genomic_DNA"/>
</dbReference>
<evidence type="ECO:0000313" key="12">
    <source>
        <dbReference type="EMBL" id="EFN83460.1"/>
    </source>
</evidence>
<dbReference type="EMBL" id="GL446724">
    <property type="protein sequence ID" value="EFN87311.1"/>
    <property type="molecule type" value="Genomic_DNA"/>
</dbReference>